<dbReference type="GO" id="GO:0005509">
    <property type="term" value="F:calcium ion binding"/>
    <property type="evidence" value="ECO:0007669"/>
    <property type="project" value="InterPro"/>
</dbReference>
<accession>A0A8J7ICI3</accession>
<dbReference type="PRINTS" id="PR00313">
    <property type="entry name" value="CABNDNGRPT"/>
</dbReference>
<reference evidence="1 2" key="1">
    <citation type="journal article" date="2021" name="Int. J. Syst. Evol. Microbiol.">
        <title>Amazonocrinis nigriterrae gen. nov., sp. nov., Atlanticothrix silvestris gen. nov., sp. nov. and Dendronalium phyllosphericum gen. nov., sp. nov., nostocacean cyanobacteria from Brazilian environments.</title>
        <authorList>
            <person name="Alvarenga D.O."/>
            <person name="Andreote A.P.D."/>
            <person name="Branco L.H.Z."/>
            <person name="Delbaje E."/>
            <person name="Cruz R.B."/>
            <person name="Varani A.M."/>
            <person name="Fiore M.F."/>
        </authorList>
    </citation>
    <scope>NUCLEOTIDE SEQUENCE [LARGE SCALE GENOMIC DNA]</scope>
    <source>
        <strain evidence="1 2">CENA369</strain>
    </source>
</reference>
<dbReference type="Pfam" id="PF00353">
    <property type="entry name" value="HemolysinCabind"/>
    <property type="match status" value="1"/>
</dbReference>
<name>A0A8J7ICI3_9NOST</name>
<dbReference type="AlphaFoldDB" id="A0A8J7ICI3"/>
<evidence type="ECO:0000313" key="2">
    <source>
        <dbReference type="Proteomes" id="UP000662314"/>
    </source>
</evidence>
<gene>
    <name evidence="1" type="ORF">I8752_30385</name>
</gene>
<evidence type="ECO:0000313" key="1">
    <source>
        <dbReference type="EMBL" id="MBH8577208.1"/>
    </source>
</evidence>
<comment type="caution">
    <text evidence="1">The sequence shown here is derived from an EMBL/GenBank/DDBJ whole genome shotgun (WGS) entry which is preliminary data.</text>
</comment>
<dbReference type="NCBIfam" id="TIGR03661">
    <property type="entry name" value="T1SS_VCA0849"/>
    <property type="match status" value="1"/>
</dbReference>
<dbReference type="InterPro" id="IPR019960">
    <property type="entry name" value="T1SS_VCA0849"/>
</dbReference>
<dbReference type="Proteomes" id="UP000662314">
    <property type="component" value="Unassembled WGS sequence"/>
</dbReference>
<proteinExistence type="predicted"/>
<dbReference type="EMBL" id="JAECZA010000276">
    <property type="protein sequence ID" value="MBH8577208.1"/>
    <property type="molecule type" value="Genomic_DNA"/>
</dbReference>
<keyword evidence="2" id="KW-1185">Reference proteome</keyword>
<sequence length="200" mass="21219">MASFGVGQSSVDIDINPINDGLAEGSETVTLTLSEQDDYDINTSSSAASVTIFDKFNIINGNGSRDPLIGTAGNDRITGGTGSKTIRGGTGNDEFVYTNIREVGQRIADFTVGSDQIVLTSLLDSLANDVYYNGYNGSDAIADGFVRLVQGSNSNSTIVQIDRDGPVVNGYYGSNAIFRNFIELDNVTPQALNNSNSFVF</sequence>
<dbReference type="Gene3D" id="2.150.10.10">
    <property type="entry name" value="Serralysin-like metalloprotease, C-terminal"/>
    <property type="match status" value="1"/>
</dbReference>
<protein>
    <submittedName>
        <fullName evidence="1">Type I secretion C-terminal target domain-containing protein</fullName>
    </submittedName>
</protein>
<organism evidence="1 2">
    <name type="scientific">Dendronalium phyllosphericum CENA369</name>
    <dbReference type="NCBI Taxonomy" id="1725256"/>
    <lineage>
        <taxon>Bacteria</taxon>
        <taxon>Bacillati</taxon>
        <taxon>Cyanobacteriota</taxon>
        <taxon>Cyanophyceae</taxon>
        <taxon>Nostocales</taxon>
        <taxon>Nostocaceae</taxon>
        <taxon>Dendronalium</taxon>
        <taxon>Dendronalium phyllosphericum</taxon>
    </lineage>
</organism>
<dbReference type="SUPFAM" id="SSF51120">
    <property type="entry name" value="beta-Roll"/>
    <property type="match status" value="1"/>
</dbReference>
<dbReference type="InterPro" id="IPR011049">
    <property type="entry name" value="Serralysin-like_metalloprot_C"/>
</dbReference>
<dbReference type="InterPro" id="IPR001343">
    <property type="entry name" value="Hemolysn_Ca-bd"/>
</dbReference>